<dbReference type="EC" id="2.7.7.48" evidence="8"/>
<evidence type="ECO:0000256" key="6">
    <source>
        <dbReference type="ARBA" id="ARBA00023158"/>
    </source>
</evidence>
<feature type="region of interest" description="Disordered" evidence="9">
    <location>
        <begin position="1"/>
        <end position="59"/>
    </location>
</feature>
<evidence type="ECO:0000256" key="8">
    <source>
        <dbReference type="RuleBase" id="RU363098"/>
    </source>
</evidence>
<dbReference type="InterPro" id="IPR007855">
    <property type="entry name" value="RDRP"/>
</dbReference>
<evidence type="ECO:0000313" key="14">
    <source>
        <dbReference type="Proteomes" id="UP000682733"/>
    </source>
</evidence>
<dbReference type="GO" id="GO:0003723">
    <property type="term" value="F:RNA binding"/>
    <property type="evidence" value="ECO:0007669"/>
    <property type="project" value="UniProtKB-KW"/>
</dbReference>
<dbReference type="InterPro" id="IPR057596">
    <property type="entry name" value="RDRP_core"/>
</dbReference>
<dbReference type="EMBL" id="CAJNOK010004309">
    <property type="protein sequence ID" value="CAF0933332.1"/>
    <property type="molecule type" value="Genomic_DNA"/>
</dbReference>
<gene>
    <name evidence="12" type="ORF">OVA965_LOCUS11252</name>
    <name evidence="13" type="ORF">TMI583_LOCUS11250</name>
</gene>
<keyword evidence="6" id="KW-0943">RNA-mediated gene silencing</keyword>
<dbReference type="Proteomes" id="UP000682733">
    <property type="component" value="Unassembled WGS sequence"/>
</dbReference>
<comment type="similarity">
    <text evidence="1 8">Belongs to the RdRP family.</text>
</comment>
<feature type="domain" description="RDRP core" evidence="10">
    <location>
        <begin position="676"/>
        <end position="1075"/>
    </location>
</feature>
<evidence type="ECO:0000256" key="5">
    <source>
        <dbReference type="ARBA" id="ARBA00022884"/>
    </source>
</evidence>
<keyword evidence="3 8" id="KW-0808">Transferase</keyword>
<sequence>MAMQTTPKHGKTHPTRSNQRQRTSSASSDKSDISVWEKLPDEEYEVKQHDSSQEDEDNYLVLSTDDTEEESYGASNAGISVVRDTPNDVSIRQNRSKSVDRQSTVVQRLSFVTVVQKEVTIIVNEKDNGISYAEECLQLNPSDLPSNVIQYRFGLSLSQRSFPQHQRIDLAQLCSHLQFTKKNRPFWIMFKPPLQFQDSRLDYELKRQIGPKVERRRAIGRVNRFQTIELEMNYGALLSMDQYNYSSSFTRKNTQSKWTFAFFDRQIDLEIAENGSKTKQCILEENIDHTAIFHLNNNGFILYLCQKCNLVEYETQKRGSRPPATHRNEIAEDDENRSRSQGHYSQRARQEPLVAKSNNQQQERYNRKPCSYQKPYPYFSTIQFVARSQSENIQPILNLFKHFLQFFSKNKIDVCFGSIISAQKDTQQLDTYLSRIQFFSFIQNYSFQMLLSAGYRFQLKITDEFVEELENLASKGDDPFYRVSLYLWRYSTSNHYFNPLDELKHASKEYDRKLAQAQYEMISTININSKKYTYVPNVTITPTTIQIKPLKLCRTNRVIRAVEQFGQSTNFALVDLREENGRDLQAYDFKGLRPLLMNYLSTNEGFEIGKDRWYKYLHHSQSQLREKQFWFYHEENGFKTLEQAYKWMGNFSKEKVVSKYSARIALCFTSTEETIEIQQKLGRRSEFSVMQIRYNGCKGTLSVKPELDNRQHQLVVRESMEKFESEHYMLEVCKVSSPRPLYLNRQTIVLLSNRGIPDSNFLVLQNQNLLWLVQSFLNNEYAFKLLNEKVLDVFPFKKLAKYIDLVNEIFFKDLLIGCCLTNVLELLKRTRIKIPKMKTRTMFGIVDEYRVLEYGQVFIQYTPMYEEEINGERRQREDPKILNNCLVAITKNPCHHPGDIRTFNAVDHPKLRHLKDVVVFPQKGPRPHSNEISGSDLDGDEYAVIWHEDLVPNTENYEAYVYDTQDNLPKHPGAITREDINKVVLDIAEQDCLGRLSNLHLAYADRLGVDDEKCKELAGVISKEVDSGKTGIHPMSEAQIKELAKGLDNKRPDFMENKNMESYASSCILGKLYRASCRSISGWNKLLSYHRHLKHFHIATPNDEDEQSLTIEKYEQKIYIDELLLHENYKQHIGIAEKFFYVYKQELLEILSLYHLQHETDLFCRGSKQNEIEDSAQCEFQQLIDRMKHGFYLYVINICPSANCSQEEYCDSCLDHYRALSSACYYHCYQEANKATSRRQQILSFPWIFGRYLIAVKLENLRGKEEKSSTNRIFGMAMCNALQKLINENNLRLEVNTDHGLALVLFNKQNSGVRSSNRQRLNYEIDWKIIVFIEIINDWLNREQKILSKDIQDTENEISRKPLVSYECWNTILIKFIKKYSTSSTTNFNELSIGFQQKSSPRNDVYYGYIISCFNEWNNNENFNNEMFDIFYKLLNICFEHSLDTEDNSFAYLSEYIILFLQQIAIRKELKN</sequence>
<evidence type="ECO:0000313" key="13">
    <source>
        <dbReference type="EMBL" id="CAF3709462.1"/>
    </source>
</evidence>
<evidence type="ECO:0000259" key="11">
    <source>
        <dbReference type="Pfam" id="PF26253"/>
    </source>
</evidence>
<accession>A0A8S2IB25</accession>
<dbReference type="Pfam" id="PF26253">
    <property type="entry name" value="RdRP_head"/>
    <property type="match status" value="1"/>
</dbReference>
<feature type="region of interest" description="Disordered" evidence="9">
    <location>
        <begin position="316"/>
        <end position="367"/>
    </location>
</feature>
<keyword evidence="5 8" id="KW-0694">RNA-binding</keyword>
<evidence type="ECO:0000256" key="7">
    <source>
        <dbReference type="ARBA" id="ARBA00048744"/>
    </source>
</evidence>
<keyword evidence="4 8" id="KW-0548">Nucleotidyltransferase</keyword>
<keyword evidence="2 8" id="KW-0696">RNA-directed RNA polymerase</keyword>
<feature type="compositionally biased region" description="Basic and acidic residues" evidence="9">
    <location>
        <begin position="38"/>
        <end position="52"/>
    </location>
</feature>
<evidence type="ECO:0000259" key="10">
    <source>
        <dbReference type="Pfam" id="PF05183"/>
    </source>
</evidence>
<dbReference type="PANTHER" id="PTHR23079">
    <property type="entry name" value="RNA-DEPENDENT RNA POLYMERASE"/>
    <property type="match status" value="1"/>
</dbReference>
<name>A0A8S2IB25_9BILA</name>
<protein>
    <recommendedName>
        <fullName evidence="8">RNA-dependent RNA polymerase</fullName>
        <ecNumber evidence="8">2.7.7.48</ecNumber>
    </recommendedName>
</protein>
<comment type="caution">
    <text evidence="13">The sequence shown here is derived from an EMBL/GenBank/DDBJ whole genome shotgun (WGS) entry which is preliminary data.</text>
</comment>
<evidence type="ECO:0000256" key="3">
    <source>
        <dbReference type="ARBA" id="ARBA00022679"/>
    </source>
</evidence>
<dbReference type="Pfam" id="PF05183">
    <property type="entry name" value="RdRP"/>
    <property type="match status" value="1"/>
</dbReference>
<evidence type="ECO:0000313" key="12">
    <source>
        <dbReference type="EMBL" id="CAF0933332.1"/>
    </source>
</evidence>
<dbReference type="PANTHER" id="PTHR23079:SF55">
    <property type="entry name" value="RNA-DIRECTED RNA POLYMERASE"/>
    <property type="match status" value="1"/>
</dbReference>
<dbReference type="EMBL" id="CAJOBA010004312">
    <property type="protein sequence ID" value="CAF3709462.1"/>
    <property type="molecule type" value="Genomic_DNA"/>
</dbReference>
<evidence type="ECO:0000256" key="9">
    <source>
        <dbReference type="SAM" id="MobiDB-lite"/>
    </source>
</evidence>
<feature type="domain" description="RDRP C-terminal head" evidence="11">
    <location>
        <begin position="1130"/>
        <end position="1272"/>
    </location>
</feature>
<dbReference type="Proteomes" id="UP000677228">
    <property type="component" value="Unassembled WGS sequence"/>
</dbReference>
<dbReference type="GO" id="GO:0003968">
    <property type="term" value="F:RNA-directed RNA polymerase activity"/>
    <property type="evidence" value="ECO:0007669"/>
    <property type="project" value="UniProtKB-KW"/>
</dbReference>
<evidence type="ECO:0000256" key="2">
    <source>
        <dbReference type="ARBA" id="ARBA00022484"/>
    </source>
</evidence>
<dbReference type="GO" id="GO:0031380">
    <property type="term" value="C:nuclear RNA-directed RNA polymerase complex"/>
    <property type="evidence" value="ECO:0007669"/>
    <property type="project" value="TreeGrafter"/>
</dbReference>
<organism evidence="13 14">
    <name type="scientific">Didymodactylos carnosus</name>
    <dbReference type="NCBI Taxonomy" id="1234261"/>
    <lineage>
        <taxon>Eukaryota</taxon>
        <taxon>Metazoa</taxon>
        <taxon>Spiralia</taxon>
        <taxon>Gnathifera</taxon>
        <taxon>Rotifera</taxon>
        <taxon>Eurotatoria</taxon>
        <taxon>Bdelloidea</taxon>
        <taxon>Philodinida</taxon>
        <taxon>Philodinidae</taxon>
        <taxon>Didymodactylos</taxon>
    </lineage>
</organism>
<proteinExistence type="inferred from homology"/>
<evidence type="ECO:0000256" key="1">
    <source>
        <dbReference type="ARBA" id="ARBA00005762"/>
    </source>
</evidence>
<dbReference type="InterPro" id="IPR058752">
    <property type="entry name" value="RDRP_C_head"/>
</dbReference>
<evidence type="ECO:0000256" key="4">
    <source>
        <dbReference type="ARBA" id="ARBA00022695"/>
    </source>
</evidence>
<dbReference type="GO" id="GO:0030422">
    <property type="term" value="P:siRNA processing"/>
    <property type="evidence" value="ECO:0007669"/>
    <property type="project" value="TreeGrafter"/>
</dbReference>
<reference evidence="13" key="1">
    <citation type="submission" date="2021-02" db="EMBL/GenBank/DDBJ databases">
        <authorList>
            <person name="Nowell W R."/>
        </authorList>
    </citation>
    <scope>NUCLEOTIDE SEQUENCE</scope>
</reference>
<comment type="catalytic activity">
    <reaction evidence="7 8">
        <text>RNA(n) + a ribonucleoside 5'-triphosphate = RNA(n+1) + diphosphate</text>
        <dbReference type="Rhea" id="RHEA:21248"/>
        <dbReference type="Rhea" id="RHEA-COMP:14527"/>
        <dbReference type="Rhea" id="RHEA-COMP:17342"/>
        <dbReference type="ChEBI" id="CHEBI:33019"/>
        <dbReference type="ChEBI" id="CHEBI:61557"/>
        <dbReference type="ChEBI" id="CHEBI:140395"/>
        <dbReference type="EC" id="2.7.7.48"/>
    </reaction>
</comment>